<feature type="compositionally biased region" description="Low complexity" evidence="8">
    <location>
        <begin position="472"/>
        <end position="489"/>
    </location>
</feature>
<evidence type="ECO:0000256" key="1">
    <source>
        <dbReference type="ARBA" id="ARBA00004141"/>
    </source>
</evidence>
<feature type="transmembrane region" description="Helical" evidence="9">
    <location>
        <begin position="169"/>
        <end position="188"/>
    </location>
</feature>
<reference evidence="11" key="1">
    <citation type="submission" date="2020-05" db="UniProtKB">
        <authorList>
            <consortium name="EnsemblMetazoa"/>
        </authorList>
    </citation>
    <scope>IDENTIFICATION</scope>
    <source>
        <strain evidence="11">BB02</strain>
    </source>
</reference>
<comment type="subcellular location">
    <subcellularLocation>
        <location evidence="1">Membrane</location>
        <topology evidence="1">Multi-pass membrane protein</topology>
    </subcellularLocation>
</comment>
<dbReference type="CDD" id="cd00637">
    <property type="entry name" value="7tm_classA_rhodopsin-like"/>
    <property type="match status" value="2"/>
</dbReference>
<proteinExistence type="predicted"/>
<dbReference type="STRING" id="6526.A0A2C9L5S4"/>
<dbReference type="AlphaFoldDB" id="A0A2C9L5S4"/>
<dbReference type="GO" id="GO:0004930">
    <property type="term" value="F:G protein-coupled receptor activity"/>
    <property type="evidence" value="ECO:0007669"/>
    <property type="project" value="UniProtKB-KW"/>
</dbReference>
<name>A0A2C9L5S4_BIOGL</name>
<organism evidence="11 12">
    <name type="scientific">Biomphalaria glabrata</name>
    <name type="common">Bloodfluke planorb</name>
    <name type="synonym">Freshwater snail</name>
    <dbReference type="NCBI Taxonomy" id="6526"/>
    <lineage>
        <taxon>Eukaryota</taxon>
        <taxon>Metazoa</taxon>
        <taxon>Spiralia</taxon>
        <taxon>Lophotrochozoa</taxon>
        <taxon>Mollusca</taxon>
        <taxon>Gastropoda</taxon>
        <taxon>Heterobranchia</taxon>
        <taxon>Euthyneura</taxon>
        <taxon>Panpulmonata</taxon>
        <taxon>Hygrophila</taxon>
        <taxon>Lymnaeoidea</taxon>
        <taxon>Planorbidae</taxon>
        <taxon>Biomphalaria</taxon>
    </lineage>
</organism>
<dbReference type="EnsemblMetazoa" id="BGLB027243-RB">
    <property type="protein sequence ID" value="BGLB027243-PB"/>
    <property type="gene ID" value="BGLB027243"/>
</dbReference>
<dbReference type="VEuPathDB" id="VectorBase:BGLB027243"/>
<keyword evidence="6" id="KW-0675">Receptor</keyword>
<dbReference type="RefSeq" id="XP_013068451.2">
    <property type="nucleotide sequence ID" value="XM_013212997.2"/>
</dbReference>
<evidence type="ECO:0000256" key="5">
    <source>
        <dbReference type="ARBA" id="ARBA00023136"/>
    </source>
</evidence>
<dbReference type="PANTHER" id="PTHR24243:SF208">
    <property type="entry name" value="PYROKININ-1 RECEPTOR"/>
    <property type="match status" value="1"/>
</dbReference>
<feature type="region of interest" description="Disordered" evidence="8">
    <location>
        <begin position="281"/>
        <end position="307"/>
    </location>
</feature>
<dbReference type="Pfam" id="PF00001">
    <property type="entry name" value="7tm_1"/>
    <property type="match status" value="2"/>
</dbReference>
<dbReference type="GO" id="GO:0016020">
    <property type="term" value="C:membrane"/>
    <property type="evidence" value="ECO:0007669"/>
    <property type="project" value="UniProtKB-SubCell"/>
</dbReference>
<dbReference type="EnsemblMetazoa" id="BGLB027243-RA">
    <property type="protein sequence ID" value="BGLB027243-PA"/>
    <property type="gene ID" value="BGLB027243"/>
</dbReference>
<dbReference type="Proteomes" id="UP000076420">
    <property type="component" value="Unassembled WGS sequence"/>
</dbReference>
<dbReference type="EnsemblMetazoa" id="BGLB027243-RD">
    <property type="protein sequence ID" value="BGLB027243-PD"/>
    <property type="gene ID" value="BGLB027243"/>
</dbReference>
<feature type="compositionally biased region" description="Basic and acidic residues" evidence="8">
    <location>
        <begin position="500"/>
        <end position="517"/>
    </location>
</feature>
<dbReference type="PROSITE" id="PS50262">
    <property type="entry name" value="G_PROTEIN_RECEP_F1_2"/>
    <property type="match status" value="1"/>
</dbReference>
<dbReference type="OrthoDB" id="6161389at2759"/>
<evidence type="ECO:0000313" key="11">
    <source>
        <dbReference type="EnsemblMetazoa" id="BGLB027243-PB"/>
    </source>
</evidence>
<keyword evidence="4" id="KW-0297">G-protein coupled receptor</keyword>
<evidence type="ECO:0000256" key="2">
    <source>
        <dbReference type="ARBA" id="ARBA00022692"/>
    </source>
</evidence>
<evidence type="ECO:0000256" key="7">
    <source>
        <dbReference type="ARBA" id="ARBA00023224"/>
    </source>
</evidence>
<dbReference type="RefSeq" id="XP_013068449.2">
    <property type="nucleotide sequence ID" value="XM_013212995.2"/>
</dbReference>
<dbReference type="InterPro" id="IPR000276">
    <property type="entry name" value="GPCR_Rhodpsn"/>
</dbReference>
<dbReference type="KEGG" id="bgt:106056310"/>
<feature type="transmembrane region" description="Helical" evidence="9">
    <location>
        <begin position="735"/>
        <end position="754"/>
    </location>
</feature>
<evidence type="ECO:0000256" key="8">
    <source>
        <dbReference type="SAM" id="MobiDB-lite"/>
    </source>
</evidence>
<evidence type="ECO:0000256" key="6">
    <source>
        <dbReference type="ARBA" id="ARBA00023170"/>
    </source>
</evidence>
<dbReference type="RefSeq" id="XP_013068450.2">
    <property type="nucleotide sequence ID" value="XM_013212996.2"/>
</dbReference>
<sequence length="773" mass="85995">MAQTGGHLASKFSILQAALNANATSSAKQTTNVSQEERMKYLDELQEVTSQIMIPAMVFLLLLAVTGLVGNSLVLFVYSQRFIRTSTRVYILVIAALDIIANVIGIPGEIYDMFHIWDFDNRELCRARLFFNSFSTLSSAMVLLAVAVTRYRKVCAPYGWQTTVKQSRIISLILVCLGVLFSVPYVIISGKQTKKTDRPDVTGFECTVDDDFADTIWPLLNNGFFLLLYISCSIPLIVLYIKIGVQAWKHSTVHGSSSAAGQRSHPANSSSMDNQEVLSSSCSVKSKKSIKNKKSRAAPSSGSEDASSVAGELSETCFHRTGSSDKYVVRILEDSVEITTPMMGQFIVQLKKASDVGEVETLVGNEMETNSIHSKAEDSKTKQLLCPNFSNPDVSGFENQCFTQDEAAVGVSDNRNQHLGDFYLYKSKPNHNVLNTEISEVSFHHGDGHTQTSGSVNLNQCSNKQPLLTQLSDSSKSSAETTAASADTDNGLCGQLDSTEQNKDHEHLAEQEQRENETSQSPTKSDATNVTSPRQDDPTSSLRWVDIVFCPQTQEDVPGHNNHRPQHCKASTAPLSFRMSPSNALLQRTEWLRNLISVALARKKDRKREEVFVCDETVLSVKIPQTFPIETDVDEDVFAKSFTSQEIKTPTRKSGDLTSRLKSVLSPRKHWRKFSSQMSSQSKRRPLGRTTAMLIIISAVFVAGFIPYLILIFFKLAAPGSYASMTFTEHSIYNLFLRTYFINCAVNPIIYSFCDNNFRRECIKLMKCSKLRQ</sequence>
<feature type="transmembrane region" description="Helical" evidence="9">
    <location>
        <begin position="692"/>
        <end position="715"/>
    </location>
</feature>
<feature type="domain" description="G-protein coupled receptors family 1 profile" evidence="10">
    <location>
        <begin position="70"/>
        <end position="751"/>
    </location>
</feature>
<dbReference type="VEuPathDB" id="VectorBase:BGLAX_051188"/>
<dbReference type="EnsemblMetazoa" id="BGLB027243-RC">
    <property type="protein sequence ID" value="BGLB027243-PC"/>
    <property type="gene ID" value="BGLB027243"/>
</dbReference>
<keyword evidence="7" id="KW-0807">Transducer</keyword>
<dbReference type="PRINTS" id="PR00237">
    <property type="entry name" value="GPCRRHODOPSN"/>
</dbReference>
<feature type="compositionally biased region" description="Basic residues" evidence="8">
    <location>
        <begin position="285"/>
        <end position="296"/>
    </location>
</feature>
<keyword evidence="3 9" id="KW-1133">Transmembrane helix</keyword>
<evidence type="ECO:0000256" key="4">
    <source>
        <dbReference type="ARBA" id="ARBA00023040"/>
    </source>
</evidence>
<evidence type="ECO:0000256" key="9">
    <source>
        <dbReference type="SAM" id="Phobius"/>
    </source>
</evidence>
<feature type="region of interest" description="Disordered" evidence="8">
    <location>
        <begin position="257"/>
        <end position="276"/>
    </location>
</feature>
<evidence type="ECO:0000256" key="3">
    <source>
        <dbReference type="ARBA" id="ARBA00022989"/>
    </source>
</evidence>
<keyword evidence="5 9" id="KW-0472">Membrane</keyword>
<feature type="transmembrane region" description="Helical" evidence="9">
    <location>
        <begin position="223"/>
        <end position="241"/>
    </location>
</feature>
<feature type="transmembrane region" description="Helical" evidence="9">
    <location>
        <begin position="130"/>
        <end position="148"/>
    </location>
</feature>
<accession>A0A2C9L5S4</accession>
<feature type="transmembrane region" description="Helical" evidence="9">
    <location>
        <begin position="89"/>
        <end position="110"/>
    </location>
</feature>
<evidence type="ECO:0000313" key="12">
    <source>
        <dbReference type="Proteomes" id="UP000076420"/>
    </source>
</evidence>
<dbReference type="Gene3D" id="1.20.1070.10">
    <property type="entry name" value="Rhodopsin 7-helix transmembrane proteins"/>
    <property type="match status" value="2"/>
</dbReference>
<gene>
    <name evidence="11" type="primary">106056310</name>
</gene>
<keyword evidence="2 9" id="KW-0812">Transmembrane</keyword>
<evidence type="ECO:0000259" key="10">
    <source>
        <dbReference type="PROSITE" id="PS50262"/>
    </source>
</evidence>
<dbReference type="InterPro" id="IPR017452">
    <property type="entry name" value="GPCR_Rhodpsn_7TM"/>
</dbReference>
<feature type="compositionally biased region" description="Polar residues" evidence="8">
    <location>
        <begin position="518"/>
        <end position="542"/>
    </location>
</feature>
<protein>
    <recommendedName>
        <fullName evidence="10">G-protein coupled receptors family 1 profile domain-containing protein</fullName>
    </recommendedName>
</protein>
<dbReference type="SUPFAM" id="SSF81321">
    <property type="entry name" value="Family A G protein-coupled receptor-like"/>
    <property type="match status" value="2"/>
</dbReference>
<dbReference type="PANTHER" id="PTHR24243">
    <property type="entry name" value="G-PROTEIN COUPLED RECEPTOR"/>
    <property type="match status" value="1"/>
</dbReference>
<feature type="transmembrane region" description="Helical" evidence="9">
    <location>
        <begin position="52"/>
        <end position="77"/>
    </location>
</feature>
<feature type="region of interest" description="Disordered" evidence="8">
    <location>
        <begin position="471"/>
        <end position="543"/>
    </location>
</feature>